<organism evidence="2 3">
    <name type="scientific">Striga hermonthica</name>
    <name type="common">Purple witchweed</name>
    <name type="synonym">Buchnera hermonthica</name>
    <dbReference type="NCBI Taxonomy" id="68872"/>
    <lineage>
        <taxon>Eukaryota</taxon>
        <taxon>Viridiplantae</taxon>
        <taxon>Streptophyta</taxon>
        <taxon>Embryophyta</taxon>
        <taxon>Tracheophyta</taxon>
        <taxon>Spermatophyta</taxon>
        <taxon>Magnoliopsida</taxon>
        <taxon>eudicotyledons</taxon>
        <taxon>Gunneridae</taxon>
        <taxon>Pentapetalae</taxon>
        <taxon>asterids</taxon>
        <taxon>lamiids</taxon>
        <taxon>Lamiales</taxon>
        <taxon>Orobanchaceae</taxon>
        <taxon>Buchnereae</taxon>
        <taxon>Striga</taxon>
    </lineage>
</organism>
<proteinExistence type="predicted"/>
<gene>
    <name evidence="2" type="ORF">SHERM_15837</name>
</gene>
<dbReference type="InterPro" id="IPR032675">
    <property type="entry name" value="LRR_dom_sf"/>
</dbReference>
<protein>
    <submittedName>
        <fullName evidence="2">F-box/LRR-repeat protein</fullName>
    </submittedName>
</protein>
<dbReference type="SUPFAM" id="SSF81383">
    <property type="entry name" value="F-box domain"/>
    <property type="match status" value="1"/>
</dbReference>
<dbReference type="AlphaFoldDB" id="A0A9N7R7F3"/>
<dbReference type="PANTHER" id="PTHR31900:SF34">
    <property type="entry name" value="EMB|CAB62440.1-RELATED"/>
    <property type="match status" value="1"/>
</dbReference>
<keyword evidence="3" id="KW-1185">Reference proteome</keyword>
<name>A0A9N7R7F3_STRHE</name>
<dbReference type="InterPro" id="IPR050232">
    <property type="entry name" value="FBL13/AtMIF1-like"/>
</dbReference>
<sequence>MPPVDRLSALPDNIISHILSFLPINISVSTIILARRWRFMWAHFPNLDFDGRSHDNETGTWDIINRVMSNPRLHSINTFCLKCRRSHLNENKVEKWFAGRNINNLSLTLSSEMQSLMHALPRAIFTCKTLVELRLTCCALPSLSGDDISLPRLKKLHLNFVPFEADETLHKLLCYCPVLDDLSIEGCLHGKFYITSPTMKKLKYSFWTSHSYNHEVRIDAPALEYLQLWVHTTSHVSTCALTSLIEADIYIDHSFGNGGKPYRLSLLDCVSRLCKVKRLKLSCGAPLPSRIRSIPKFDNCTRLELDSDWRFLTKILEMADNLEVLVISRERSNRRIWEEPEQVPRCMLSRLATLRIDGFNCSKSEFSMVKYFLKNSQVLRRMEVHTTTNGIDLGLAEKLNALQKIALFKRGSKECELAFS</sequence>
<dbReference type="OrthoDB" id="811707at2759"/>
<dbReference type="Proteomes" id="UP001153555">
    <property type="component" value="Unassembled WGS sequence"/>
</dbReference>
<comment type="caution">
    <text evidence="2">The sequence shown here is derived from an EMBL/GenBank/DDBJ whole genome shotgun (WGS) entry which is preliminary data.</text>
</comment>
<dbReference type="InterPro" id="IPR036047">
    <property type="entry name" value="F-box-like_dom_sf"/>
</dbReference>
<dbReference type="Pfam" id="PF08387">
    <property type="entry name" value="FBD"/>
    <property type="match status" value="1"/>
</dbReference>
<accession>A0A9N7R7F3</accession>
<evidence type="ECO:0000313" key="2">
    <source>
        <dbReference type="EMBL" id="CAA0815969.1"/>
    </source>
</evidence>
<dbReference type="SUPFAM" id="SSF52047">
    <property type="entry name" value="RNI-like"/>
    <property type="match status" value="1"/>
</dbReference>
<dbReference type="SMART" id="SM00579">
    <property type="entry name" value="FBD"/>
    <property type="match status" value="1"/>
</dbReference>
<evidence type="ECO:0000313" key="3">
    <source>
        <dbReference type="Proteomes" id="UP001153555"/>
    </source>
</evidence>
<dbReference type="InterPro" id="IPR006566">
    <property type="entry name" value="FBD"/>
</dbReference>
<feature type="domain" description="FBD" evidence="1">
    <location>
        <begin position="345"/>
        <end position="420"/>
    </location>
</feature>
<dbReference type="Pfam" id="PF24758">
    <property type="entry name" value="LRR_At5g56370"/>
    <property type="match status" value="1"/>
</dbReference>
<dbReference type="PANTHER" id="PTHR31900">
    <property type="entry name" value="F-BOX/RNI SUPERFAMILY PROTEIN-RELATED"/>
    <property type="match status" value="1"/>
</dbReference>
<reference evidence="2" key="1">
    <citation type="submission" date="2019-12" db="EMBL/GenBank/DDBJ databases">
        <authorList>
            <person name="Scholes J."/>
        </authorList>
    </citation>
    <scope>NUCLEOTIDE SEQUENCE</scope>
</reference>
<evidence type="ECO:0000259" key="1">
    <source>
        <dbReference type="SMART" id="SM00579"/>
    </source>
</evidence>
<dbReference type="InterPro" id="IPR055411">
    <property type="entry name" value="LRR_FXL15/At3g58940/PEG3-like"/>
</dbReference>
<dbReference type="EMBL" id="CACSLK010013932">
    <property type="protein sequence ID" value="CAA0815969.1"/>
    <property type="molecule type" value="Genomic_DNA"/>
</dbReference>
<dbReference type="Gene3D" id="3.80.10.10">
    <property type="entry name" value="Ribonuclease Inhibitor"/>
    <property type="match status" value="1"/>
</dbReference>